<evidence type="ECO:0000313" key="2">
    <source>
        <dbReference type="EMBL" id="KAL0266663.1"/>
    </source>
</evidence>
<accession>A0AAW2HA10</accession>
<gene>
    <name evidence="2" type="ORF">PYX00_009146</name>
</gene>
<organism evidence="2">
    <name type="scientific">Menopon gallinae</name>
    <name type="common">poultry shaft louse</name>
    <dbReference type="NCBI Taxonomy" id="328185"/>
    <lineage>
        <taxon>Eukaryota</taxon>
        <taxon>Metazoa</taxon>
        <taxon>Ecdysozoa</taxon>
        <taxon>Arthropoda</taxon>
        <taxon>Hexapoda</taxon>
        <taxon>Insecta</taxon>
        <taxon>Pterygota</taxon>
        <taxon>Neoptera</taxon>
        <taxon>Paraneoptera</taxon>
        <taxon>Psocodea</taxon>
        <taxon>Troctomorpha</taxon>
        <taxon>Phthiraptera</taxon>
        <taxon>Amblycera</taxon>
        <taxon>Menoponidae</taxon>
        <taxon>Menopon</taxon>
    </lineage>
</organism>
<dbReference type="EMBL" id="JARGDH010000005">
    <property type="protein sequence ID" value="KAL0266663.1"/>
    <property type="molecule type" value="Genomic_DNA"/>
</dbReference>
<evidence type="ECO:0000256" key="1">
    <source>
        <dbReference type="SAM" id="SignalP"/>
    </source>
</evidence>
<keyword evidence="1" id="KW-0732">Signal</keyword>
<dbReference type="AlphaFoldDB" id="A0AAW2HA10"/>
<name>A0AAW2HA10_9NEOP</name>
<feature type="signal peptide" evidence="1">
    <location>
        <begin position="1"/>
        <end position="22"/>
    </location>
</feature>
<feature type="chain" id="PRO_5043912586" evidence="1">
    <location>
        <begin position="23"/>
        <end position="109"/>
    </location>
</feature>
<sequence length="109" mass="12759">MRFFKTQVLFLCVTLIRGGSSSFEPDFTQYLDNIFLNPDVTLEDAKIVLWNARECYGRLKDYEAEKDPKLLDQIRKILSVFEIRTIRDVTQEGMNLTQLFENINSYIPG</sequence>
<protein>
    <submittedName>
        <fullName evidence="2">Uncharacterized protein</fullName>
    </submittedName>
</protein>
<comment type="caution">
    <text evidence="2">The sequence shown here is derived from an EMBL/GenBank/DDBJ whole genome shotgun (WGS) entry which is preliminary data.</text>
</comment>
<proteinExistence type="predicted"/>
<reference evidence="2" key="1">
    <citation type="journal article" date="2024" name="Gigascience">
        <title>Chromosome-level genome of the poultry shaft louse Menopon gallinae provides insight into the host-switching and adaptive evolution of parasitic lice.</title>
        <authorList>
            <person name="Xu Y."/>
            <person name="Ma L."/>
            <person name="Liu S."/>
            <person name="Liang Y."/>
            <person name="Liu Q."/>
            <person name="He Z."/>
            <person name="Tian L."/>
            <person name="Duan Y."/>
            <person name="Cai W."/>
            <person name="Li H."/>
            <person name="Song F."/>
        </authorList>
    </citation>
    <scope>NUCLEOTIDE SEQUENCE</scope>
    <source>
        <strain evidence="2">Cailab_2023a</strain>
    </source>
</reference>